<feature type="transmembrane region" description="Helical" evidence="7">
    <location>
        <begin position="34"/>
        <end position="58"/>
    </location>
</feature>
<sequence length="298" mass="31772">MRVDVYVPLVLAVLLAASGPPVGRLLAPAYAARALVITGGVTAAASVWALILLGGTLLDETPAVMAEAQENRLHIPEPVPEVVSVLAIALLVWGTYRAHRVIRTHRATLRNLQRLRETHPADSELIVVTSRTPQAFALPGTDGRIVVSSAMLAGLDAHERRVLLAHERAHLRHRHDRLRLVADLAAAVVPVLVPLRETVTFLLERWADEDAAETGAGREITARAVARAALLSHRSRLSSALHLSQLAVTRRVAALQAAPLPRARLLAVAVLASASLPALGAADATSDFLHFLGSVLTP</sequence>
<dbReference type="InterPro" id="IPR052173">
    <property type="entry name" value="Beta-lactam_resp_regulator"/>
</dbReference>
<evidence type="ECO:0000313" key="10">
    <source>
        <dbReference type="Proteomes" id="UP001307760"/>
    </source>
</evidence>
<keyword evidence="4 6" id="KW-0862">Zinc</keyword>
<comment type="similarity">
    <text evidence="6">Belongs to the peptidase M48 family.</text>
</comment>
<keyword evidence="1 6" id="KW-0645">Protease</keyword>
<proteinExistence type="inferred from homology"/>
<dbReference type="EMBL" id="JAZBJP010000027">
    <property type="protein sequence ID" value="MEE4423511.1"/>
    <property type="molecule type" value="Genomic_DNA"/>
</dbReference>
<protein>
    <submittedName>
        <fullName evidence="9">M56 family metallopeptidase</fullName>
    </submittedName>
</protein>
<reference evidence="9 10" key="1">
    <citation type="submission" date="2023-12" db="EMBL/GenBank/DDBJ databases">
        <title>30 novel species of actinomycetes from the DSMZ collection.</title>
        <authorList>
            <person name="Nouioui I."/>
        </authorList>
    </citation>
    <scope>NUCLEOTIDE SEQUENCE [LARGE SCALE GENOMIC DNA]</scope>
    <source>
        <strain evidence="9 10">DSM 41528</strain>
    </source>
</reference>
<evidence type="ECO:0000313" key="9">
    <source>
        <dbReference type="EMBL" id="MEE4423511.1"/>
    </source>
</evidence>
<evidence type="ECO:0000256" key="1">
    <source>
        <dbReference type="ARBA" id="ARBA00022670"/>
    </source>
</evidence>
<dbReference type="Proteomes" id="UP001307760">
    <property type="component" value="Unassembled WGS sequence"/>
</dbReference>
<evidence type="ECO:0000256" key="3">
    <source>
        <dbReference type="ARBA" id="ARBA00022801"/>
    </source>
</evidence>
<evidence type="ECO:0000256" key="5">
    <source>
        <dbReference type="ARBA" id="ARBA00023049"/>
    </source>
</evidence>
<evidence type="ECO:0000256" key="2">
    <source>
        <dbReference type="ARBA" id="ARBA00022723"/>
    </source>
</evidence>
<evidence type="ECO:0000256" key="7">
    <source>
        <dbReference type="SAM" id="Phobius"/>
    </source>
</evidence>
<dbReference type="Pfam" id="PF01435">
    <property type="entry name" value="Peptidase_M48"/>
    <property type="match status" value="1"/>
</dbReference>
<dbReference type="Gene3D" id="3.30.2010.10">
    <property type="entry name" value="Metalloproteases ('zincins'), catalytic domain"/>
    <property type="match status" value="1"/>
</dbReference>
<dbReference type="PANTHER" id="PTHR34978:SF3">
    <property type="entry name" value="SLR0241 PROTEIN"/>
    <property type="match status" value="1"/>
</dbReference>
<name>A0ABU7NXH9_9ACTN</name>
<feature type="transmembrane region" description="Helical" evidence="7">
    <location>
        <begin position="6"/>
        <end position="27"/>
    </location>
</feature>
<accession>A0ABU7NXH9</accession>
<keyword evidence="2" id="KW-0479">Metal-binding</keyword>
<keyword evidence="7" id="KW-1133">Transmembrane helix</keyword>
<keyword evidence="10" id="KW-1185">Reference proteome</keyword>
<evidence type="ECO:0000256" key="4">
    <source>
        <dbReference type="ARBA" id="ARBA00022833"/>
    </source>
</evidence>
<gene>
    <name evidence="9" type="ORF">V2J85_29925</name>
</gene>
<keyword evidence="7" id="KW-0472">Membrane</keyword>
<keyword evidence="5 6" id="KW-0482">Metalloprotease</keyword>
<evidence type="ECO:0000259" key="8">
    <source>
        <dbReference type="Pfam" id="PF01435"/>
    </source>
</evidence>
<keyword evidence="7" id="KW-0812">Transmembrane</keyword>
<dbReference type="RefSeq" id="WP_330823293.1">
    <property type="nucleotide sequence ID" value="NZ_JAZBJP010000027.1"/>
</dbReference>
<comment type="cofactor">
    <cofactor evidence="6">
        <name>Zn(2+)</name>
        <dbReference type="ChEBI" id="CHEBI:29105"/>
    </cofactor>
    <text evidence="6">Binds 1 zinc ion per subunit.</text>
</comment>
<keyword evidence="3 6" id="KW-0378">Hydrolase</keyword>
<organism evidence="9 10">
    <name type="scientific">Streptomyces bugieae</name>
    <dbReference type="NCBI Taxonomy" id="3098223"/>
    <lineage>
        <taxon>Bacteria</taxon>
        <taxon>Bacillati</taxon>
        <taxon>Actinomycetota</taxon>
        <taxon>Actinomycetes</taxon>
        <taxon>Kitasatosporales</taxon>
        <taxon>Streptomycetaceae</taxon>
        <taxon>Streptomyces</taxon>
    </lineage>
</organism>
<comment type="caution">
    <text evidence="9">The sequence shown here is derived from an EMBL/GenBank/DDBJ whole genome shotgun (WGS) entry which is preliminary data.</text>
</comment>
<feature type="domain" description="Peptidase M48" evidence="8">
    <location>
        <begin position="121"/>
        <end position="188"/>
    </location>
</feature>
<dbReference type="InterPro" id="IPR001915">
    <property type="entry name" value="Peptidase_M48"/>
</dbReference>
<evidence type="ECO:0000256" key="6">
    <source>
        <dbReference type="RuleBase" id="RU003983"/>
    </source>
</evidence>
<dbReference type="PANTHER" id="PTHR34978">
    <property type="entry name" value="POSSIBLE SENSOR-TRANSDUCER PROTEIN BLAR"/>
    <property type="match status" value="1"/>
</dbReference>
<dbReference type="CDD" id="cd07326">
    <property type="entry name" value="M56_BlaR1_MecR1_like"/>
    <property type="match status" value="1"/>
</dbReference>